<gene>
    <name evidence="7" type="primary">LOC102805999</name>
</gene>
<evidence type="ECO:0000256" key="4">
    <source>
        <dbReference type="SAM" id="MobiDB-lite"/>
    </source>
</evidence>
<feature type="region of interest" description="Disordered" evidence="4">
    <location>
        <begin position="50"/>
        <end position="86"/>
    </location>
</feature>
<reference evidence="7" key="1">
    <citation type="submission" date="2025-08" db="UniProtKB">
        <authorList>
            <consortium name="RefSeq"/>
        </authorList>
    </citation>
    <scope>IDENTIFICATION</scope>
    <source>
        <tissue evidence="7">Testes</tissue>
    </source>
</reference>
<name>A0ABM0M4V2_SACKO</name>
<dbReference type="RefSeq" id="XP_006815043.1">
    <property type="nucleotide sequence ID" value="XM_006814980.1"/>
</dbReference>
<sequence length="274" mass="32417">MLLMEPPFVPKVEAISPTPCDEELPSKLSKEELLQSMEKVDREIAKVESQINNLKKKQHELEENATRPADPEKSPSPEPIPHETKHQSVVQIIYAENRRKAEEAHNMLAHLGPKIEFPMYNQPSDSAQYQENIRTNLEMRKKLILFFKRRNHARKLRERFLCERYDQLYEAWEKRMERIENTAKRRAKDAKIREFYEKQFPEIRKQREQQERFTSRAGGRSNWGNIARSDAELAEIVDGLSEQEANERHVRSLAVIPPMLYDAQQKRIKFINNN</sequence>
<comment type="similarity">
    <text evidence="1">Belongs to the N-CoR nuclear receptor corepressors family.</text>
</comment>
<protein>
    <submittedName>
        <fullName evidence="7">Nuclear receptor corepressor 1-like</fullName>
    </submittedName>
</protein>
<dbReference type="GeneID" id="102805999"/>
<evidence type="ECO:0000259" key="5">
    <source>
        <dbReference type="Pfam" id="PF15784"/>
    </source>
</evidence>
<dbReference type="Pfam" id="PF15784">
    <property type="entry name" value="GPS2_interact"/>
    <property type="match status" value="1"/>
</dbReference>
<feature type="non-terminal residue" evidence="7">
    <location>
        <position position="274"/>
    </location>
</feature>
<evidence type="ECO:0000256" key="3">
    <source>
        <dbReference type="SAM" id="Coils"/>
    </source>
</evidence>
<keyword evidence="6" id="KW-1185">Reference proteome</keyword>
<proteinExistence type="inferred from homology"/>
<keyword evidence="2 3" id="KW-0175">Coiled coil</keyword>
<feature type="region of interest" description="Disordered" evidence="4">
    <location>
        <begin position="1"/>
        <end position="26"/>
    </location>
</feature>
<dbReference type="InterPro" id="IPR031557">
    <property type="entry name" value="N-CoR_GPS2_interact"/>
</dbReference>
<feature type="compositionally biased region" description="Basic and acidic residues" evidence="4">
    <location>
        <begin position="59"/>
        <end position="86"/>
    </location>
</feature>
<dbReference type="PANTHER" id="PTHR13992:SF39">
    <property type="entry name" value="SMRTER, ISOFORM G"/>
    <property type="match status" value="1"/>
</dbReference>
<evidence type="ECO:0000313" key="7">
    <source>
        <dbReference type="RefSeq" id="XP_006815043.1"/>
    </source>
</evidence>
<dbReference type="InterPro" id="IPR051571">
    <property type="entry name" value="N-CoR_corepressor"/>
</dbReference>
<organism evidence="6 7">
    <name type="scientific">Saccoglossus kowalevskii</name>
    <name type="common">Acorn worm</name>
    <dbReference type="NCBI Taxonomy" id="10224"/>
    <lineage>
        <taxon>Eukaryota</taxon>
        <taxon>Metazoa</taxon>
        <taxon>Hemichordata</taxon>
        <taxon>Enteropneusta</taxon>
        <taxon>Harrimaniidae</taxon>
        <taxon>Saccoglossus</taxon>
    </lineage>
</organism>
<accession>A0ABM0M4V2</accession>
<feature type="domain" description="N-CoR GPS2-interacting" evidence="5">
    <location>
        <begin position="8"/>
        <end position="92"/>
    </location>
</feature>
<evidence type="ECO:0000313" key="6">
    <source>
        <dbReference type="Proteomes" id="UP000694865"/>
    </source>
</evidence>
<dbReference type="Gene3D" id="1.20.5.430">
    <property type="match status" value="1"/>
</dbReference>
<dbReference type="PANTHER" id="PTHR13992">
    <property type="entry name" value="NUCLEAR RECEPTOR CO-REPRESSOR RELATED NCOR"/>
    <property type="match status" value="1"/>
</dbReference>
<evidence type="ECO:0000256" key="1">
    <source>
        <dbReference type="ARBA" id="ARBA00010097"/>
    </source>
</evidence>
<feature type="coiled-coil region" evidence="3">
    <location>
        <begin position="162"/>
        <end position="189"/>
    </location>
</feature>
<dbReference type="Proteomes" id="UP000694865">
    <property type="component" value="Unplaced"/>
</dbReference>
<evidence type="ECO:0000256" key="2">
    <source>
        <dbReference type="ARBA" id="ARBA00023054"/>
    </source>
</evidence>